<dbReference type="GeneID" id="66348068"/>
<dbReference type="InterPro" id="IPR025591">
    <property type="entry name" value="RloB"/>
</dbReference>
<evidence type="ECO:0000313" key="1">
    <source>
        <dbReference type="EMBL" id="QUN37955.1"/>
    </source>
</evidence>
<organism evidence="1 2">
    <name type="scientific">Clostridium beijerinckii</name>
    <name type="common">Clostridium MP</name>
    <dbReference type="NCBI Taxonomy" id="1520"/>
    <lineage>
        <taxon>Bacteria</taxon>
        <taxon>Bacillati</taxon>
        <taxon>Bacillota</taxon>
        <taxon>Clostridia</taxon>
        <taxon>Eubacteriales</taxon>
        <taxon>Clostridiaceae</taxon>
        <taxon>Clostridium</taxon>
    </lineage>
</organism>
<reference evidence="1" key="1">
    <citation type="submission" date="2021-04" db="EMBL/GenBank/DDBJ databases">
        <title>Complete genome sequence of the type strain Clostridium beijerinckii NRRL B-598.</title>
        <authorList>
            <person name="Sedlar K."/>
            <person name="Branska B."/>
            <person name="Bezdicek M."/>
            <person name="Nykrynova M."/>
            <person name="Lengerova M."/>
            <person name="Skutkova H."/>
            <person name="Patakova P."/>
        </authorList>
    </citation>
    <scope>NUCLEOTIDE SEQUENCE</scope>
    <source>
        <strain evidence="1">DSM 791</strain>
        <plasmid evidence="1">unnamed</plasmid>
    </source>
</reference>
<protein>
    <submittedName>
        <fullName evidence="1">RloB domain-containing protein</fullName>
    </submittedName>
</protein>
<dbReference type="AlphaFoldDB" id="A0AB74VQ74"/>
<dbReference type="Pfam" id="PF13707">
    <property type="entry name" value="RloB"/>
    <property type="match status" value="1"/>
</dbReference>
<dbReference type="EMBL" id="CP073654">
    <property type="protein sequence ID" value="QUN37955.1"/>
    <property type="molecule type" value="Genomic_DNA"/>
</dbReference>
<evidence type="ECO:0000313" key="2">
    <source>
        <dbReference type="Proteomes" id="UP000679373"/>
    </source>
</evidence>
<dbReference type="Proteomes" id="UP000679373">
    <property type="component" value="Plasmid unnamed"/>
</dbReference>
<keyword evidence="1" id="KW-0614">Plasmid</keyword>
<gene>
    <name evidence="1" type="ORF">KEC93_26055</name>
</gene>
<dbReference type="RefSeq" id="WP_077869037.1">
    <property type="nucleotide sequence ID" value="NZ_BKAK01000045.1"/>
</dbReference>
<proteinExistence type="predicted"/>
<accession>A0AB74VQ74</accession>
<name>A0AB74VQ74_CLOBE</name>
<sequence>MGGLKRTAEKSREQLRKKRKQNPTILIICEGKDTETIYLENFNSKYTKVDVRIADRNSKGKNKGRATDPENLVKKAIEIQNKDYDINEKDGDRVWCVFDVDINYNNNNAVQSKIDEIQKAKILSNKNHIRLGISNPCFELWYLMHFEYTTANLKDYDDVKQRLDKHIANYDKNKNVYDQLKPYLNEAIARLKKLKQYHESLGKTLPNAESDYLKITAENIVKSNPYTNVSDLIEYMESLEHGENN</sequence>
<keyword evidence="2" id="KW-1185">Reference proteome</keyword>
<geneLocation type="plasmid" evidence="1">
    <name>unnamed</name>
</geneLocation>